<dbReference type="EMBL" id="BAAAOS010000018">
    <property type="protein sequence ID" value="GAA1569098.1"/>
    <property type="molecule type" value="Genomic_DNA"/>
</dbReference>
<evidence type="ECO:0000313" key="3">
    <source>
        <dbReference type="Proteomes" id="UP001500393"/>
    </source>
</evidence>
<dbReference type="SUPFAM" id="SSF160904">
    <property type="entry name" value="Jann2411-like"/>
    <property type="match status" value="1"/>
</dbReference>
<dbReference type="PANTHER" id="PTHR35525:SF3">
    <property type="entry name" value="BLL6575 PROTEIN"/>
    <property type="match status" value="1"/>
</dbReference>
<evidence type="ECO:0000313" key="2">
    <source>
        <dbReference type="EMBL" id="GAA1569098.1"/>
    </source>
</evidence>
<organism evidence="2 3">
    <name type="scientific">Kribbella sancticallisti</name>
    <dbReference type="NCBI Taxonomy" id="460087"/>
    <lineage>
        <taxon>Bacteria</taxon>
        <taxon>Bacillati</taxon>
        <taxon>Actinomycetota</taxon>
        <taxon>Actinomycetes</taxon>
        <taxon>Propionibacteriales</taxon>
        <taxon>Kribbellaceae</taxon>
        <taxon>Kribbella</taxon>
    </lineage>
</organism>
<dbReference type="RefSeq" id="WP_344212792.1">
    <property type="nucleotide sequence ID" value="NZ_BAAAOS010000018.1"/>
</dbReference>
<dbReference type="Proteomes" id="UP001500393">
    <property type="component" value="Unassembled WGS sequence"/>
</dbReference>
<dbReference type="PANTHER" id="PTHR35525">
    <property type="entry name" value="BLL6575 PROTEIN"/>
    <property type="match status" value="1"/>
</dbReference>
<protein>
    <submittedName>
        <fullName evidence="2">CGNR zinc finger domain-containing protein</fullName>
    </submittedName>
</protein>
<gene>
    <name evidence="2" type="ORF">GCM10009789_23190</name>
</gene>
<keyword evidence="3" id="KW-1185">Reference proteome</keyword>
<reference evidence="2 3" key="1">
    <citation type="journal article" date="2019" name="Int. J. Syst. Evol. Microbiol.">
        <title>The Global Catalogue of Microorganisms (GCM) 10K type strain sequencing project: providing services to taxonomists for standard genome sequencing and annotation.</title>
        <authorList>
            <consortium name="The Broad Institute Genomics Platform"/>
            <consortium name="The Broad Institute Genome Sequencing Center for Infectious Disease"/>
            <person name="Wu L."/>
            <person name="Ma J."/>
        </authorList>
    </citation>
    <scope>NUCLEOTIDE SEQUENCE [LARGE SCALE GENOMIC DNA]</scope>
    <source>
        <strain evidence="2 3">JCM 14969</strain>
    </source>
</reference>
<dbReference type="Pfam" id="PF11706">
    <property type="entry name" value="zf-CGNR"/>
    <property type="match status" value="1"/>
</dbReference>
<name>A0ABN2D680_9ACTN</name>
<dbReference type="InterPro" id="IPR021005">
    <property type="entry name" value="Znf_CGNR"/>
</dbReference>
<dbReference type="InterPro" id="IPR023286">
    <property type="entry name" value="ABATE_dom_sf"/>
</dbReference>
<dbReference type="InterPro" id="IPR010852">
    <property type="entry name" value="ABATE"/>
</dbReference>
<sequence length="208" mass="22905">METVQRSSVRPAEIRELPIVAGHLALDFANTVDDPLGPERFDHVIDYAGLLGWASRIGVVPDVTALRQAAAEQPRRAAAAVRRGAELRDALNEVFGALVDRTSPEDGWARLRPFVSTAIQQATLSPGSQPAPAWEFTDLESPLWPVAESAYSLLNSPLTSKLKRCAGCPWLFLDQSRNGSRRWCSMELCGTAQKIDRYVAKRAARPKR</sequence>
<comment type="caution">
    <text evidence="2">The sequence shown here is derived from an EMBL/GenBank/DDBJ whole genome shotgun (WGS) entry which is preliminary data.</text>
</comment>
<dbReference type="Pfam" id="PF07336">
    <property type="entry name" value="ABATE"/>
    <property type="match status" value="1"/>
</dbReference>
<evidence type="ECO:0000259" key="1">
    <source>
        <dbReference type="Pfam" id="PF11706"/>
    </source>
</evidence>
<feature type="domain" description="Zinc finger CGNR" evidence="1">
    <location>
        <begin position="162"/>
        <end position="202"/>
    </location>
</feature>
<dbReference type="Gene3D" id="1.10.3300.10">
    <property type="entry name" value="Jann2411-like domain"/>
    <property type="match status" value="1"/>
</dbReference>
<proteinExistence type="predicted"/>
<accession>A0ABN2D680</accession>